<dbReference type="RefSeq" id="WP_209968964.1">
    <property type="nucleotide sequence ID" value="NZ_JAGGLB010000001.1"/>
</dbReference>
<keyword evidence="1" id="KW-0732">Signal</keyword>
<proteinExistence type="predicted"/>
<feature type="chain" id="PRO_5046897705" description="CBM-cenC domain-containing protein" evidence="1">
    <location>
        <begin position="31"/>
        <end position="1464"/>
    </location>
</feature>
<protein>
    <recommendedName>
        <fullName evidence="4">CBM-cenC domain-containing protein</fullName>
    </recommendedName>
</protein>
<name>A0ABS4IMA4_9BACL</name>
<dbReference type="EMBL" id="JAGGLB010000001">
    <property type="protein sequence ID" value="MBP1988698.1"/>
    <property type="molecule type" value="Genomic_DNA"/>
</dbReference>
<organism evidence="2 3">
    <name type="scientific">Paenibacillus eucommiae</name>
    <dbReference type="NCBI Taxonomy" id="1355755"/>
    <lineage>
        <taxon>Bacteria</taxon>
        <taxon>Bacillati</taxon>
        <taxon>Bacillota</taxon>
        <taxon>Bacilli</taxon>
        <taxon>Bacillales</taxon>
        <taxon>Paenibacillaceae</taxon>
        <taxon>Paenibacillus</taxon>
    </lineage>
</organism>
<sequence>MNCKRVISRLKIATAALVVCAGLLPASVRAQDPTLDRFLYSDQNINFGRGVSASANGGALAWGESYYLDSYITMYEATGSRYWLDKIVDHSDRIISNASDHDGDGARGWKDHGAAYNQSKNNTFQIEGASSYSSSVVTNGSFEVDADADQIPDGWTSHGTSGKAYRSSASGSAFDGTAGVIIESDGVNENRLVQHVNLSPGVTYLVEMYMSVETEKTQTLVQVINTATDAVLGSVRAHHAGFERYVFQFRAPGTGSVRIQLGLQNDEQAGYKGYFDHISITPVDDIQPAIVNGDMERPHPADATLPDGWSRVGTASPSNIYSVVDPVTGSSVLATTTDNTSWKIAEQTIDYVPSQSYTLSFDGKISGTGGQGRVQIYNATDSSVIAFTTFSSATWTPGSVSFVAPATAGKEIKIRLYQSNWGLNGFTTYYDNLVLNENSPLTNGDMEVLNGSDPTLPDNWTRSGTATSADIHVSTDSSTGTYSLVTTTDNTTRKIVEQELGAYIPSQTYTLSFDGKVSSTDASGQVVIYDVTDGTSLASTTFRSTSWTNFKLSFTAPDVAGKTLKVRLYQNRFDLAGFSSYYDNFQLYTSFPNNALLNTGFETVSASDATMPQNWSRLAGTTSSDAYLVTGINNYYTGQRGFAITASPLSVKGIEQSVSYKPGATYNLTYQGRTTNPSVPGVMEIYNESDDVVIASDTYKGTRWTKQAIQFTAPNQPGKSIKIRFTQPLSAISSTSYVDLISLTADFPSEAAAWTRSDTTSLAEAHRATDSTIFTDDYGLKLVYLDSTPPVIAQELYNYRPNVEYGISFSALASPGAVGQVRVVDQTTATTLGSWNFSNTTRLAVTEGVFHTPAAGHDIVVEVSIPSGTAGHTVWLDTFEVGEQWEHMVHEGVIMSPILRFVNIVLADPALHAAYLNKAEGYRDFAANHLFDKWEPYWKQITGTDGANNGSGVYIIPEGLSTELFPGRSLPHNQYLAFAQMLYLLHDATEGVAAYSSVRPLYRSRANDMSRAFKSTLIDHPLNASLSTDAYRWNYWDRFGPWDDGHYASYVQEDISHAGLTMAGAVEAYHQGEVFTAYDMKKLTNTFTDIMWNQSLTDPVLSYYNGRQPLVTTDKTNTRNYHFWAHFAEFDPIVADITNAVCEIDGCATVMASSLAKWSGNKVQNTNFELADPLDSTLPLRWTRFQSTPATARLDSTDPGMNDSSLLLTTNGMNWQIMETNLADYEPNTSYTLSFLSKKYGAVNGLVQLYDYTTSTNLGQLMVSDTSWTRSTFTVTTPAAGHDVRVRLYTAAVSPSGASVGFDDVHAFPSLADGEIANAGFETADAFDTTLPRYWTRGASTTVGNVVLDPIDPYAGGKTLRLESSADGIRQELVYSWSGYRPDTAYSVSLAGKISGSAGGKLQIINTATNAVLVDSPITSTNWGAIHATFTTPAAYNNKLIIILTHDDSSASGTLWVDEVYVTD</sequence>
<reference evidence="2 3" key="1">
    <citation type="submission" date="2021-03" db="EMBL/GenBank/DDBJ databases">
        <title>Genomic Encyclopedia of Type Strains, Phase IV (KMG-IV): sequencing the most valuable type-strain genomes for metagenomic binning, comparative biology and taxonomic classification.</title>
        <authorList>
            <person name="Goeker M."/>
        </authorList>
    </citation>
    <scope>NUCLEOTIDE SEQUENCE [LARGE SCALE GENOMIC DNA]</scope>
    <source>
        <strain evidence="2 3">DSM 26048</strain>
    </source>
</reference>
<evidence type="ECO:0000256" key="1">
    <source>
        <dbReference type="SAM" id="SignalP"/>
    </source>
</evidence>
<gene>
    <name evidence="2" type="ORF">J2Z66_000293</name>
</gene>
<dbReference type="InterPro" id="IPR008979">
    <property type="entry name" value="Galactose-bd-like_sf"/>
</dbReference>
<feature type="signal peptide" evidence="1">
    <location>
        <begin position="1"/>
        <end position="30"/>
    </location>
</feature>
<dbReference type="Proteomes" id="UP001519287">
    <property type="component" value="Unassembled WGS sequence"/>
</dbReference>
<evidence type="ECO:0000313" key="3">
    <source>
        <dbReference type="Proteomes" id="UP001519287"/>
    </source>
</evidence>
<evidence type="ECO:0008006" key="4">
    <source>
        <dbReference type="Google" id="ProtNLM"/>
    </source>
</evidence>
<accession>A0ABS4IMA4</accession>
<comment type="caution">
    <text evidence="2">The sequence shown here is derived from an EMBL/GenBank/DDBJ whole genome shotgun (WGS) entry which is preliminary data.</text>
</comment>
<dbReference type="SUPFAM" id="SSF49785">
    <property type="entry name" value="Galactose-binding domain-like"/>
    <property type="match status" value="1"/>
</dbReference>
<keyword evidence="3" id="KW-1185">Reference proteome</keyword>
<dbReference type="Gene3D" id="2.60.120.260">
    <property type="entry name" value="Galactose-binding domain-like"/>
    <property type="match status" value="6"/>
</dbReference>
<evidence type="ECO:0000313" key="2">
    <source>
        <dbReference type="EMBL" id="MBP1988698.1"/>
    </source>
</evidence>